<dbReference type="WBParaSite" id="nRc.2.0.1.t17125-RA">
    <property type="protein sequence ID" value="nRc.2.0.1.t17125-RA"/>
    <property type="gene ID" value="nRc.2.0.1.g17125"/>
</dbReference>
<proteinExistence type="predicted"/>
<sequence>MASTHELSNNELLETPISDLNITKLLADVATSSLAGPTPASDLTASAMSINKFLKLRLDDITNTMREAVEMTKLKQQPIKPDMEEDIMNISDKTLTDIPKETTVDTKTTMDKTKDLAFSLQHRIGGGNERNGGLFEK</sequence>
<keyword evidence="1" id="KW-1185">Reference proteome</keyword>
<accession>A0A915ITD6</accession>
<reference evidence="2" key="1">
    <citation type="submission" date="2022-11" db="UniProtKB">
        <authorList>
            <consortium name="WormBaseParasite"/>
        </authorList>
    </citation>
    <scope>IDENTIFICATION</scope>
</reference>
<name>A0A915ITD6_ROMCU</name>
<dbReference type="Proteomes" id="UP000887565">
    <property type="component" value="Unplaced"/>
</dbReference>
<evidence type="ECO:0000313" key="1">
    <source>
        <dbReference type="Proteomes" id="UP000887565"/>
    </source>
</evidence>
<organism evidence="1 2">
    <name type="scientific">Romanomermis culicivorax</name>
    <name type="common">Nematode worm</name>
    <dbReference type="NCBI Taxonomy" id="13658"/>
    <lineage>
        <taxon>Eukaryota</taxon>
        <taxon>Metazoa</taxon>
        <taxon>Ecdysozoa</taxon>
        <taxon>Nematoda</taxon>
        <taxon>Enoplea</taxon>
        <taxon>Dorylaimia</taxon>
        <taxon>Mermithida</taxon>
        <taxon>Mermithoidea</taxon>
        <taxon>Mermithidae</taxon>
        <taxon>Romanomermis</taxon>
    </lineage>
</organism>
<evidence type="ECO:0000313" key="2">
    <source>
        <dbReference type="WBParaSite" id="nRc.2.0.1.t17125-RA"/>
    </source>
</evidence>
<protein>
    <submittedName>
        <fullName evidence="2">Uncharacterized protein</fullName>
    </submittedName>
</protein>
<dbReference type="AlphaFoldDB" id="A0A915ITD6"/>